<dbReference type="SMART" id="SM00499">
    <property type="entry name" value="AAI"/>
    <property type="match status" value="1"/>
</dbReference>
<name>A0A2C9VQZ3_MANES</name>
<dbReference type="Pfam" id="PF00234">
    <property type="entry name" value="Tryp_alpha_amyl"/>
    <property type="match status" value="1"/>
</dbReference>
<dbReference type="InterPro" id="IPR036312">
    <property type="entry name" value="Bifun_inhib/LTP/seed_sf"/>
</dbReference>
<dbReference type="STRING" id="3983.A0A2C9VQZ3"/>
<keyword evidence="2" id="KW-0964">Secreted</keyword>
<dbReference type="InterPro" id="IPR016140">
    <property type="entry name" value="Bifunc_inhib/LTP/seed_store"/>
</dbReference>
<sequence>MSCSPFVVPGPHNGPSTNCCNALQSVHSDCLCNTLAIAARLSSQCNLPPLNCANWNN</sequence>
<evidence type="ECO:0000256" key="1">
    <source>
        <dbReference type="ARBA" id="ARBA00004613"/>
    </source>
</evidence>
<comment type="subcellular location">
    <subcellularLocation>
        <location evidence="1">Secreted</location>
    </subcellularLocation>
</comment>
<dbReference type="EMBL" id="CM004392">
    <property type="protein sequence ID" value="OAY48260.1"/>
    <property type="molecule type" value="Genomic_DNA"/>
</dbReference>
<reference evidence="5" key="1">
    <citation type="submission" date="2016-02" db="EMBL/GenBank/DDBJ databases">
        <title>WGS assembly of Manihot esculenta.</title>
        <authorList>
            <person name="Bredeson J.V."/>
            <person name="Prochnik S.E."/>
            <person name="Lyons J.B."/>
            <person name="Schmutz J."/>
            <person name="Grimwood J."/>
            <person name="Vrebalov J."/>
            <person name="Bart R.S."/>
            <person name="Amuge T."/>
            <person name="Ferguson M.E."/>
            <person name="Green R."/>
            <person name="Putnam N."/>
            <person name="Stites J."/>
            <person name="Rounsley S."/>
            <person name="Rokhsar D.S."/>
        </authorList>
    </citation>
    <scope>NUCLEOTIDE SEQUENCE [LARGE SCALE GENOMIC DNA]</scope>
    <source>
        <tissue evidence="5">Leaf</tissue>
    </source>
</reference>
<comment type="similarity">
    <text evidence="3">Belongs to the A9/FIL1 family.</text>
</comment>
<evidence type="ECO:0000256" key="3">
    <source>
        <dbReference type="ARBA" id="ARBA00038300"/>
    </source>
</evidence>
<protein>
    <recommendedName>
        <fullName evidence="4">Bifunctional inhibitor/plant lipid transfer protein/seed storage helical domain-containing protein</fullName>
    </recommendedName>
</protein>
<dbReference type="AlphaFoldDB" id="A0A2C9VQZ3"/>
<evidence type="ECO:0000259" key="4">
    <source>
        <dbReference type="SMART" id="SM00499"/>
    </source>
</evidence>
<proteinExistence type="inferred from homology"/>
<dbReference type="PANTHER" id="PTHR35501">
    <property type="entry name" value="PROTEIN YY1"/>
    <property type="match status" value="1"/>
</dbReference>
<evidence type="ECO:0000256" key="2">
    <source>
        <dbReference type="ARBA" id="ARBA00022525"/>
    </source>
</evidence>
<dbReference type="Gene3D" id="1.10.110.10">
    <property type="entry name" value="Plant lipid-transfer and hydrophobic proteins"/>
    <property type="match status" value="1"/>
</dbReference>
<gene>
    <name evidence="5" type="ORF">MANES_06G144800</name>
</gene>
<feature type="domain" description="Bifunctional inhibitor/plant lipid transfer protein/seed storage helical" evidence="4">
    <location>
        <begin position="3"/>
        <end position="52"/>
    </location>
</feature>
<dbReference type="GO" id="GO:0005576">
    <property type="term" value="C:extracellular region"/>
    <property type="evidence" value="ECO:0007669"/>
    <property type="project" value="UniProtKB-SubCell"/>
</dbReference>
<dbReference type="PANTHER" id="PTHR35501:SF3">
    <property type="entry name" value="PROTEIN YY1"/>
    <property type="match status" value="1"/>
</dbReference>
<accession>A0A2C9VQZ3</accession>
<organism evidence="5">
    <name type="scientific">Manihot esculenta</name>
    <name type="common">Cassava</name>
    <name type="synonym">Jatropha manihot</name>
    <dbReference type="NCBI Taxonomy" id="3983"/>
    <lineage>
        <taxon>Eukaryota</taxon>
        <taxon>Viridiplantae</taxon>
        <taxon>Streptophyta</taxon>
        <taxon>Embryophyta</taxon>
        <taxon>Tracheophyta</taxon>
        <taxon>Spermatophyta</taxon>
        <taxon>Magnoliopsida</taxon>
        <taxon>eudicotyledons</taxon>
        <taxon>Gunneridae</taxon>
        <taxon>Pentapetalae</taxon>
        <taxon>rosids</taxon>
        <taxon>fabids</taxon>
        <taxon>Malpighiales</taxon>
        <taxon>Euphorbiaceae</taxon>
        <taxon>Crotonoideae</taxon>
        <taxon>Manihoteae</taxon>
        <taxon>Manihot</taxon>
    </lineage>
</organism>
<evidence type="ECO:0000313" key="5">
    <source>
        <dbReference type="EMBL" id="OAY48260.1"/>
    </source>
</evidence>
<dbReference type="SUPFAM" id="SSF47699">
    <property type="entry name" value="Bifunctional inhibitor/lipid-transfer protein/seed storage 2S albumin"/>
    <property type="match status" value="1"/>
</dbReference>